<evidence type="ECO:0000313" key="2">
    <source>
        <dbReference type="Proteomes" id="UP001056978"/>
    </source>
</evidence>
<protein>
    <submittedName>
        <fullName evidence="1">Uncharacterized protein</fullName>
    </submittedName>
</protein>
<gene>
    <name evidence="1" type="ORF">MKS88_000834</name>
</gene>
<keyword evidence="2" id="KW-1185">Reference proteome</keyword>
<dbReference type="Proteomes" id="UP001056978">
    <property type="component" value="Chromosome 3"/>
</dbReference>
<proteinExistence type="predicted"/>
<organism evidence="1 2">
    <name type="scientific">Plasmodium brasilianum</name>
    <dbReference type="NCBI Taxonomy" id="5824"/>
    <lineage>
        <taxon>Eukaryota</taxon>
        <taxon>Sar</taxon>
        <taxon>Alveolata</taxon>
        <taxon>Apicomplexa</taxon>
        <taxon>Aconoidasida</taxon>
        <taxon>Haemosporida</taxon>
        <taxon>Plasmodiidae</taxon>
        <taxon>Plasmodium</taxon>
        <taxon>Plasmodium (Plasmodium)</taxon>
    </lineage>
</organism>
<accession>A0ACB9YFJ2</accession>
<name>A0ACB9YFJ2_PLABR</name>
<dbReference type="EMBL" id="CM043771">
    <property type="protein sequence ID" value="KAI4840601.1"/>
    <property type="molecule type" value="Genomic_DNA"/>
</dbReference>
<comment type="caution">
    <text evidence="1">The sequence shown here is derived from an EMBL/GenBank/DDBJ whole genome shotgun (WGS) entry which is preliminary data.</text>
</comment>
<reference evidence="1" key="1">
    <citation type="submission" date="2022-06" db="EMBL/GenBank/DDBJ databases">
        <title>The First Complete Genome of the Simian Malaria Parasite Plasmodium brasilianum.</title>
        <authorList>
            <person name="Bajic M."/>
            <person name="Ravishankar S."/>
        </authorList>
    </citation>
    <scope>NUCLEOTIDE SEQUENCE</scope>
    <source>
        <strain evidence="1">Bolivian I</strain>
    </source>
</reference>
<evidence type="ECO:0000313" key="1">
    <source>
        <dbReference type="EMBL" id="KAI4840601.1"/>
    </source>
</evidence>
<sequence>MEHRIKFIVLINISMFILLYWIYNFYSDMSKFNNIFDDKYGICRKLYRKIYRLLGDCEKDTYSNVRNLKKCNDKLFTVSNEKRDKEKSAKLYRSLLYKEKLFKRLMKNKITMLHKSYSHYEKKIMNGLDDICFFKKIMLINDKDYKKLKRKKYILMLFLLLISFVMVLTIPILDLSIGNLLMKIFTLLDNGTSANLGAVGSPSPTASPNTSWIEYFSKNFSVLYKAESILIYCIPILVLAIILILGIFCYYKHVIKQKKIKSLEMFNEW</sequence>